<keyword evidence="7" id="KW-1185">Reference proteome</keyword>
<dbReference type="PANTHER" id="PTHR45782">
    <property type="entry name" value="MITOCHONDRIAL RIBOSOME-ASSOCIATED GTPASE 1"/>
    <property type="match status" value="1"/>
</dbReference>
<dbReference type="GO" id="GO:0032543">
    <property type="term" value="P:mitochondrial translation"/>
    <property type="evidence" value="ECO:0007669"/>
    <property type="project" value="TreeGrafter"/>
</dbReference>
<feature type="region of interest" description="Disordered" evidence="4">
    <location>
        <begin position="135"/>
        <end position="197"/>
    </location>
</feature>
<proteinExistence type="predicted"/>
<sequence length="692" mass="78103">MAVTFPHNLPMKPLKRARRTATTVLAGDFDVRPSRDVLTSLLNGVGPYTPLQRLDDDEVRRQRKREKKERERERKRARLAAKAIENPHGEAMDAVPVANGFSISAPQPSAATRAFWHTRPSIHIATMQRSVSVTPPPFTSPLLLPSTPASTPGPSNSSSTSRTSSKRPRTPDDYEDLLRSDPEQRKAPPVPRETARRCQERVEGMGRGLSTAVGEIDQLRCGPHPPRETNAQRQKFRRNWRRQRRMGLKKLLAQPPSHLFWSIAVFFTANTTMALTRISFPALPIPPSWFPGHMMKFTRMLPTLLTQTDVVLELRDSRLPLTSINRTLEGALQKWRLERGWDPNDPTRRVINSTACEHIVVFNKRDLVPQWGLEPFRRAMSKRFPDQQFFFASWQRPRDIKNLSEMLVNIAKKYPYAMELNVLVIGMPNVGKSTLLNTLRNMGIKGRTPKALQTGAHPGLTQALSTRLKLNVSPLVYAFDSPGVMLPFLGLGEEGAERGVKLALIAGIKEAMYDMETLASYLLYRLNVLNPVSPAYLELLPSGAVPTIDIEEFLEALAQRMGMVKKGASPDLRRAATYFVRWWREEGGLISASSALGAADPSFQGMATAAITHGWGFDLEWQLRADEIAGRELDHAALIQEKMEVCIDAHLADVERQELNENNISATQRKKQQVLKEQMQRKLKYEQKYAKR</sequence>
<keyword evidence="1" id="KW-0547">Nucleotide-binding</keyword>
<dbReference type="OrthoDB" id="269151at2759"/>
<dbReference type="SUPFAM" id="SSF52540">
    <property type="entry name" value="P-loop containing nucleoside triphosphate hydrolases"/>
    <property type="match status" value="1"/>
</dbReference>
<name>A0A8H6YFS0_9AGAR</name>
<dbReference type="GO" id="GO:0005525">
    <property type="term" value="F:GTP binding"/>
    <property type="evidence" value="ECO:0007669"/>
    <property type="project" value="UniProtKB-KW"/>
</dbReference>
<evidence type="ECO:0000313" key="6">
    <source>
        <dbReference type="EMBL" id="KAF7360363.1"/>
    </source>
</evidence>
<dbReference type="InterPro" id="IPR023179">
    <property type="entry name" value="GTP-bd_ortho_bundle_sf"/>
</dbReference>
<accession>A0A8H6YFS0</accession>
<dbReference type="GO" id="GO:0003924">
    <property type="term" value="F:GTPase activity"/>
    <property type="evidence" value="ECO:0007669"/>
    <property type="project" value="TreeGrafter"/>
</dbReference>
<dbReference type="PANTHER" id="PTHR45782:SF4">
    <property type="entry name" value="MITOCHONDRIAL RIBOSOME-ASSOCIATED GTPASE 1"/>
    <property type="match status" value="1"/>
</dbReference>
<feature type="compositionally biased region" description="Low complexity" evidence="4">
    <location>
        <begin position="140"/>
        <end position="163"/>
    </location>
</feature>
<dbReference type="InterPro" id="IPR027417">
    <property type="entry name" value="P-loop_NTPase"/>
</dbReference>
<feature type="compositionally biased region" description="Basic and acidic residues" evidence="4">
    <location>
        <begin position="169"/>
        <end position="186"/>
    </location>
</feature>
<keyword evidence="3" id="KW-0175">Coiled coil</keyword>
<dbReference type="InterPro" id="IPR006073">
    <property type="entry name" value="GTP-bd"/>
</dbReference>
<dbReference type="AlphaFoldDB" id="A0A8H6YFS0"/>
<evidence type="ECO:0000256" key="4">
    <source>
        <dbReference type="SAM" id="MobiDB-lite"/>
    </source>
</evidence>
<comment type="caution">
    <text evidence="6">The sequence shown here is derived from an EMBL/GenBank/DDBJ whole genome shotgun (WGS) entry which is preliminary data.</text>
</comment>
<dbReference type="Pfam" id="PF01926">
    <property type="entry name" value="MMR_HSR1"/>
    <property type="match status" value="1"/>
</dbReference>
<evidence type="ECO:0000256" key="2">
    <source>
        <dbReference type="ARBA" id="ARBA00023134"/>
    </source>
</evidence>
<feature type="coiled-coil region" evidence="3">
    <location>
        <begin position="51"/>
        <end position="85"/>
    </location>
</feature>
<gene>
    <name evidence="6" type="ORF">MVEN_00766000</name>
</gene>
<dbReference type="EMBL" id="JACAZI010000005">
    <property type="protein sequence ID" value="KAF7360363.1"/>
    <property type="molecule type" value="Genomic_DNA"/>
</dbReference>
<evidence type="ECO:0000313" key="7">
    <source>
        <dbReference type="Proteomes" id="UP000620124"/>
    </source>
</evidence>
<dbReference type="Gene3D" id="1.10.1580.10">
    <property type="match status" value="1"/>
</dbReference>
<dbReference type="GO" id="GO:0005739">
    <property type="term" value="C:mitochondrion"/>
    <property type="evidence" value="ECO:0007669"/>
    <property type="project" value="TreeGrafter"/>
</dbReference>
<dbReference type="Proteomes" id="UP000620124">
    <property type="component" value="Unassembled WGS sequence"/>
</dbReference>
<keyword evidence="2" id="KW-0342">GTP-binding</keyword>
<evidence type="ECO:0000256" key="1">
    <source>
        <dbReference type="ARBA" id="ARBA00022741"/>
    </source>
</evidence>
<feature type="domain" description="G" evidence="5">
    <location>
        <begin position="422"/>
        <end position="502"/>
    </location>
</feature>
<evidence type="ECO:0000256" key="3">
    <source>
        <dbReference type="SAM" id="Coils"/>
    </source>
</evidence>
<protein>
    <submittedName>
        <fullName evidence="6">Mitochondrial GTPase 1</fullName>
    </submittedName>
</protein>
<dbReference type="Gene3D" id="3.40.50.300">
    <property type="entry name" value="P-loop containing nucleotide triphosphate hydrolases"/>
    <property type="match status" value="1"/>
</dbReference>
<reference evidence="6" key="1">
    <citation type="submission" date="2020-05" db="EMBL/GenBank/DDBJ databases">
        <title>Mycena genomes resolve the evolution of fungal bioluminescence.</title>
        <authorList>
            <person name="Tsai I.J."/>
        </authorList>
    </citation>
    <scope>NUCLEOTIDE SEQUENCE</scope>
    <source>
        <strain evidence="6">CCC161011</strain>
    </source>
</reference>
<evidence type="ECO:0000259" key="5">
    <source>
        <dbReference type="Pfam" id="PF01926"/>
    </source>
</evidence>
<organism evidence="6 7">
    <name type="scientific">Mycena venus</name>
    <dbReference type="NCBI Taxonomy" id="2733690"/>
    <lineage>
        <taxon>Eukaryota</taxon>
        <taxon>Fungi</taxon>
        <taxon>Dikarya</taxon>
        <taxon>Basidiomycota</taxon>
        <taxon>Agaricomycotina</taxon>
        <taxon>Agaricomycetes</taxon>
        <taxon>Agaricomycetidae</taxon>
        <taxon>Agaricales</taxon>
        <taxon>Marasmiineae</taxon>
        <taxon>Mycenaceae</taxon>
        <taxon>Mycena</taxon>
    </lineage>
</organism>